<keyword evidence="9" id="KW-1185">Reference proteome</keyword>
<dbReference type="Pfam" id="PF00069">
    <property type="entry name" value="Pkinase"/>
    <property type="match status" value="1"/>
</dbReference>
<dbReference type="EMBL" id="BOOI01000024">
    <property type="protein sequence ID" value="GIH84465.1"/>
    <property type="molecule type" value="Genomic_DNA"/>
</dbReference>
<evidence type="ECO:0000259" key="7">
    <source>
        <dbReference type="PROSITE" id="PS50011"/>
    </source>
</evidence>
<keyword evidence="6" id="KW-0812">Transmembrane</keyword>
<dbReference type="Gene3D" id="3.30.200.20">
    <property type="entry name" value="Phosphorylase Kinase, domain 1"/>
    <property type="match status" value="1"/>
</dbReference>
<dbReference type="PROSITE" id="PS50011">
    <property type="entry name" value="PROTEIN_KINASE_DOM"/>
    <property type="match status" value="1"/>
</dbReference>
<dbReference type="PANTHER" id="PTHR43289:SF34">
    <property type="entry name" value="SERINE_THREONINE-PROTEIN KINASE YBDM-RELATED"/>
    <property type="match status" value="1"/>
</dbReference>
<dbReference type="CDD" id="cd14014">
    <property type="entry name" value="STKc_PknB_like"/>
    <property type="match status" value="1"/>
</dbReference>
<protein>
    <submittedName>
        <fullName evidence="8">Protein kinase</fullName>
    </submittedName>
</protein>
<feature type="region of interest" description="Disordered" evidence="5">
    <location>
        <begin position="303"/>
        <end position="357"/>
    </location>
</feature>
<evidence type="ECO:0000256" key="1">
    <source>
        <dbReference type="ARBA" id="ARBA00022679"/>
    </source>
</evidence>
<feature type="transmembrane region" description="Helical" evidence="6">
    <location>
        <begin position="397"/>
        <end position="415"/>
    </location>
</feature>
<keyword evidence="6" id="KW-1133">Transmembrane helix</keyword>
<name>A0A8J3S068_PLARO</name>
<comment type="caution">
    <text evidence="8">The sequence shown here is derived from an EMBL/GenBank/DDBJ whole genome shotgun (WGS) entry which is preliminary data.</text>
</comment>
<accession>A0A8J3S068</accession>
<keyword evidence="1" id="KW-0808">Transferase</keyword>
<keyword evidence="3 8" id="KW-0418">Kinase</keyword>
<dbReference type="RefSeq" id="WP_068922389.1">
    <property type="nucleotide sequence ID" value="NZ_BMQP01000009.1"/>
</dbReference>
<dbReference type="Proteomes" id="UP000655044">
    <property type="component" value="Unassembled WGS sequence"/>
</dbReference>
<keyword evidence="6" id="KW-0472">Membrane</keyword>
<keyword evidence="4" id="KW-0067">ATP-binding</keyword>
<evidence type="ECO:0000256" key="5">
    <source>
        <dbReference type="SAM" id="MobiDB-lite"/>
    </source>
</evidence>
<dbReference type="InterPro" id="IPR000719">
    <property type="entry name" value="Prot_kinase_dom"/>
</dbReference>
<organism evidence="8 9">
    <name type="scientific">Planobispora rosea</name>
    <dbReference type="NCBI Taxonomy" id="35762"/>
    <lineage>
        <taxon>Bacteria</taxon>
        <taxon>Bacillati</taxon>
        <taxon>Actinomycetota</taxon>
        <taxon>Actinomycetes</taxon>
        <taxon>Streptosporangiales</taxon>
        <taxon>Streptosporangiaceae</taxon>
        <taxon>Planobispora</taxon>
    </lineage>
</organism>
<evidence type="ECO:0000256" key="2">
    <source>
        <dbReference type="ARBA" id="ARBA00022741"/>
    </source>
</evidence>
<dbReference type="PANTHER" id="PTHR43289">
    <property type="entry name" value="MITOGEN-ACTIVATED PROTEIN KINASE KINASE KINASE 20-RELATED"/>
    <property type="match status" value="1"/>
</dbReference>
<dbReference type="InterPro" id="IPR008271">
    <property type="entry name" value="Ser/Thr_kinase_AS"/>
</dbReference>
<dbReference type="AlphaFoldDB" id="A0A8J3S068"/>
<evidence type="ECO:0000256" key="3">
    <source>
        <dbReference type="ARBA" id="ARBA00022777"/>
    </source>
</evidence>
<dbReference type="OrthoDB" id="3915799at2"/>
<gene>
    <name evidence="8" type="ORF">Pro02_28730</name>
</gene>
<feature type="transmembrane region" description="Helical" evidence="6">
    <location>
        <begin position="422"/>
        <end position="441"/>
    </location>
</feature>
<evidence type="ECO:0000256" key="6">
    <source>
        <dbReference type="SAM" id="Phobius"/>
    </source>
</evidence>
<evidence type="ECO:0000256" key="4">
    <source>
        <dbReference type="ARBA" id="ARBA00022840"/>
    </source>
</evidence>
<dbReference type="SUPFAM" id="SSF56112">
    <property type="entry name" value="Protein kinase-like (PK-like)"/>
    <property type="match status" value="1"/>
</dbReference>
<sequence>MSELGRLEARDPRQVGAYRLAGILGEGGQGTVYLGHDPSGRQVAVKVLHARLAAQDAVRERFEREADLARRVAAFCTAQVLAAGVSDGRLYLVSEYVPGPSLQRLVTAEGPRAGGGLERLAIATATALSAIHRTGIVHRDFKPANVIMGPEGPVVIDFGIARALEADTTRSALVGSPGYMAPEQLSGLSASPASDIFAWAATMVYAATGRPAFAGQHPMAVMGAVLNGRPDLSGVPEGLLPLLVACLAKDPAARPDAARVLAALTGGGAVAVPSGGNGPRPAGWTAPGAPAVFTAPGSPGAFTAPPAPVAGPQGAFTAHGPPGAFTVPGSPGAGPPNASTFPGSSPDAGRPGAADPSQRHRTVRSLCIASLVFGAAQVAVIYGGAFGDLSETALLKLAPLWILCLAFGGGGLLMPRPTLVKAGAVAVVALLLAVVFYWTLWPLL</sequence>
<dbReference type="PROSITE" id="PS00108">
    <property type="entry name" value="PROTEIN_KINASE_ST"/>
    <property type="match status" value="1"/>
</dbReference>
<dbReference type="Gene3D" id="1.10.510.10">
    <property type="entry name" value="Transferase(Phosphotransferase) domain 1"/>
    <property type="match status" value="1"/>
</dbReference>
<dbReference type="InterPro" id="IPR011009">
    <property type="entry name" value="Kinase-like_dom_sf"/>
</dbReference>
<feature type="transmembrane region" description="Helical" evidence="6">
    <location>
        <begin position="366"/>
        <end position="385"/>
    </location>
</feature>
<dbReference type="GO" id="GO:0005524">
    <property type="term" value="F:ATP binding"/>
    <property type="evidence" value="ECO:0007669"/>
    <property type="project" value="UniProtKB-KW"/>
</dbReference>
<keyword evidence="2" id="KW-0547">Nucleotide-binding</keyword>
<proteinExistence type="predicted"/>
<evidence type="ECO:0000313" key="8">
    <source>
        <dbReference type="EMBL" id="GIH84465.1"/>
    </source>
</evidence>
<reference evidence="8" key="1">
    <citation type="submission" date="2021-01" db="EMBL/GenBank/DDBJ databases">
        <title>Whole genome shotgun sequence of Planobispora rosea NBRC 15558.</title>
        <authorList>
            <person name="Komaki H."/>
            <person name="Tamura T."/>
        </authorList>
    </citation>
    <scope>NUCLEOTIDE SEQUENCE</scope>
    <source>
        <strain evidence="8">NBRC 15558</strain>
    </source>
</reference>
<evidence type="ECO:0000313" key="9">
    <source>
        <dbReference type="Proteomes" id="UP000655044"/>
    </source>
</evidence>
<dbReference type="GO" id="GO:0004674">
    <property type="term" value="F:protein serine/threonine kinase activity"/>
    <property type="evidence" value="ECO:0007669"/>
    <property type="project" value="TreeGrafter"/>
</dbReference>
<feature type="domain" description="Protein kinase" evidence="7">
    <location>
        <begin position="18"/>
        <end position="272"/>
    </location>
</feature>